<accession>A0A1Y2C5S0</accession>
<sequence>MADASTREPSSAGLAKRQSTKSSSIISRLIPQQTDDITVKWARYALVSVLVVTFLCAGAEIWIMVEESIVKNMVLDALVNDKTNFDAAYDAVWVNFRVGLTYHSVFLASIIFWLGCTWDGLLNKNIMQCFGINAYNVGILVYSLLQIKQTSNDFDRIADNWVGFDKNYYNSGYFLAAQILLPCLIGVFIPLFAYLTYRMFLEFGWRQYRITGGNKQLEKVIYSYHILLLLLKFALFFVTAFTVLDLALTTVTDRGKYVISIVGGIFGVLLTAAGFYGARRENGYLLSFYIFGCCLVIGYLIERVYEAYNRSLDVNNESDYKRAELPFLLYAALSALLVIASIVFGVVSYTNFGKGLKDVLDQEQRRKDGELPPQEIDLDA</sequence>
<evidence type="ECO:0000256" key="1">
    <source>
        <dbReference type="SAM" id="Phobius"/>
    </source>
</evidence>
<keyword evidence="1" id="KW-0812">Transmembrane</keyword>
<dbReference type="GO" id="GO:0005794">
    <property type="term" value="C:Golgi apparatus"/>
    <property type="evidence" value="ECO:0007669"/>
    <property type="project" value="TreeGrafter"/>
</dbReference>
<name>A0A1Y2C5S0_9FUNG</name>
<gene>
    <name evidence="3" type="ORF">BCR33DRAFT_718513</name>
    <name evidence="2" type="ORF">BCR33DRAFT_721747</name>
</gene>
<keyword evidence="1" id="KW-0472">Membrane</keyword>
<dbReference type="OrthoDB" id="2448307at2759"/>
<dbReference type="EMBL" id="MCGO01000029">
    <property type="protein sequence ID" value="ORY42390.1"/>
    <property type="molecule type" value="Genomic_DNA"/>
</dbReference>
<dbReference type="PANTHER" id="PTHR34391">
    <property type="entry name" value="UPF0658 GOLGI APPARATUS MEMBRANE PROTEIN C1952.10C-RELATED"/>
    <property type="match status" value="1"/>
</dbReference>
<reference evidence="3 4" key="1">
    <citation type="submission" date="2016-07" db="EMBL/GenBank/DDBJ databases">
        <title>Pervasive Adenine N6-methylation of Active Genes in Fungi.</title>
        <authorList>
            <consortium name="DOE Joint Genome Institute"/>
            <person name="Mondo S.J."/>
            <person name="Dannebaum R.O."/>
            <person name="Kuo R.C."/>
            <person name="Labutti K."/>
            <person name="Haridas S."/>
            <person name="Kuo A."/>
            <person name="Salamov A."/>
            <person name="Ahrendt S.R."/>
            <person name="Lipzen A."/>
            <person name="Sullivan W."/>
            <person name="Andreopoulos W.B."/>
            <person name="Clum A."/>
            <person name="Lindquist E."/>
            <person name="Daum C."/>
            <person name="Ramamoorthy G.K."/>
            <person name="Gryganskyi A."/>
            <person name="Culley D."/>
            <person name="Magnuson J.K."/>
            <person name="James T.Y."/>
            <person name="O'Malley M.A."/>
            <person name="Stajich J.E."/>
            <person name="Spatafora J.W."/>
            <person name="Visel A."/>
            <person name="Grigoriev I.V."/>
        </authorList>
    </citation>
    <scope>NUCLEOTIDE SEQUENCE [LARGE SCALE GENOMIC DNA]</scope>
    <source>
        <strain evidence="3 4">JEL800</strain>
    </source>
</reference>
<protein>
    <submittedName>
        <fullName evidence="3">Uncharacterized protein</fullName>
    </submittedName>
</protein>
<proteinExistence type="predicted"/>
<organism evidence="3 4">
    <name type="scientific">Rhizoclosmatium globosum</name>
    <dbReference type="NCBI Taxonomy" id="329046"/>
    <lineage>
        <taxon>Eukaryota</taxon>
        <taxon>Fungi</taxon>
        <taxon>Fungi incertae sedis</taxon>
        <taxon>Chytridiomycota</taxon>
        <taxon>Chytridiomycota incertae sedis</taxon>
        <taxon>Chytridiomycetes</taxon>
        <taxon>Chytridiales</taxon>
        <taxon>Chytriomycetaceae</taxon>
        <taxon>Rhizoclosmatium</taxon>
    </lineage>
</organism>
<feature type="transmembrane region" description="Helical" evidence="1">
    <location>
        <begin position="100"/>
        <end position="118"/>
    </location>
</feature>
<feature type="transmembrane region" description="Helical" evidence="1">
    <location>
        <begin position="44"/>
        <end position="65"/>
    </location>
</feature>
<evidence type="ECO:0000313" key="3">
    <source>
        <dbReference type="EMBL" id="ORY42390.1"/>
    </source>
</evidence>
<dbReference type="InterPro" id="IPR040410">
    <property type="entry name" value="UPF0658_Golgi"/>
</dbReference>
<feature type="transmembrane region" description="Helical" evidence="1">
    <location>
        <begin position="173"/>
        <end position="200"/>
    </location>
</feature>
<feature type="transmembrane region" description="Helical" evidence="1">
    <location>
        <begin position="256"/>
        <end position="276"/>
    </location>
</feature>
<keyword evidence="4" id="KW-1185">Reference proteome</keyword>
<dbReference type="PANTHER" id="PTHR34391:SF1">
    <property type="entry name" value="UPF0658 GOLGI APPARATUS MEMBRANE PROTEIN C1952.10C-RELATED"/>
    <property type="match status" value="1"/>
</dbReference>
<dbReference type="EMBL" id="MCGO01000053">
    <property type="protein sequence ID" value="ORY36808.1"/>
    <property type="molecule type" value="Genomic_DNA"/>
</dbReference>
<feature type="transmembrane region" description="Helical" evidence="1">
    <location>
        <begin position="221"/>
        <end position="244"/>
    </location>
</feature>
<comment type="caution">
    <text evidence="3">The sequence shown here is derived from an EMBL/GenBank/DDBJ whole genome shotgun (WGS) entry which is preliminary data.</text>
</comment>
<keyword evidence="1" id="KW-1133">Transmembrane helix</keyword>
<feature type="transmembrane region" description="Helical" evidence="1">
    <location>
        <begin position="327"/>
        <end position="347"/>
    </location>
</feature>
<evidence type="ECO:0000313" key="4">
    <source>
        <dbReference type="Proteomes" id="UP000193642"/>
    </source>
</evidence>
<evidence type="ECO:0000313" key="2">
    <source>
        <dbReference type="EMBL" id="ORY36808.1"/>
    </source>
</evidence>
<feature type="transmembrane region" description="Helical" evidence="1">
    <location>
        <begin position="283"/>
        <end position="301"/>
    </location>
</feature>
<feature type="transmembrane region" description="Helical" evidence="1">
    <location>
        <begin position="125"/>
        <end position="145"/>
    </location>
</feature>
<dbReference type="AlphaFoldDB" id="A0A1Y2C5S0"/>
<dbReference type="Proteomes" id="UP000193642">
    <property type="component" value="Unassembled WGS sequence"/>
</dbReference>